<name>C1L3R3_SCHJA</name>
<proteinExistence type="evidence at transcript level"/>
<evidence type="ECO:0000313" key="1">
    <source>
        <dbReference type="EMBL" id="CAX69341.1"/>
    </source>
</evidence>
<sequence length="140" mass="16594">MMSIVVDYRKHVKENTLYAYNQKITRLKSRLRNVSSNQSVIDANSLEEKLNDVASTNQHELHRRYWSTNDILSYECTSNKNPSWCHSKHTEYRRANLDDRLGVHLNSKKFSWSQSESWLIVQNTIIMLFFVNKIKISTKQ</sequence>
<reference evidence="1" key="1">
    <citation type="journal article" date="2009" name="Nature">
        <title>The Schistosoma japonicum genome reveals features of host-parasite interplay.</title>
        <authorList>
            <person name="Liu F."/>
            <person name="Zhou Y."/>
            <person name="Wang Z.Q."/>
            <person name="Lu G."/>
            <person name="Zheng H."/>
            <person name="Brindley P.J."/>
            <person name="McManus D.P."/>
            <person name="Blair D."/>
            <person name="Zhang Q.H."/>
            <person name="Zhong Y."/>
            <person name="Wang S."/>
            <person name="Han Z.G."/>
            <person name="Chen Z."/>
        </authorList>
    </citation>
    <scope>NUCLEOTIDE SEQUENCE</scope>
    <source>
        <strain evidence="1">Anhui</strain>
    </source>
</reference>
<reference evidence="1" key="2">
    <citation type="submission" date="2009-03" db="EMBL/GenBank/DDBJ databases">
        <authorList>
            <person name="Gang L."/>
        </authorList>
    </citation>
    <scope>NUCLEOTIDE SEQUENCE</scope>
    <source>
        <strain evidence="1">Anhui</strain>
    </source>
</reference>
<accession>C1L3R3</accession>
<dbReference type="EMBL" id="FN313607">
    <property type="protein sequence ID" value="CAX69341.1"/>
    <property type="molecule type" value="mRNA"/>
</dbReference>
<dbReference type="AlphaFoldDB" id="C1L3R3"/>
<protein>
    <submittedName>
        <fullName evidence="1">Hypotheticial protein</fullName>
    </submittedName>
</protein>
<organism evidence="1">
    <name type="scientific">Schistosoma japonicum</name>
    <name type="common">Blood fluke</name>
    <dbReference type="NCBI Taxonomy" id="6182"/>
    <lineage>
        <taxon>Eukaryota</taxon>
        <taxon>Metazoa</taxon>
        <taxon>Spiralia</taxon>
        <taxon>Lophotrochozoa</taxon>
        <taxon>Platyhelminthes</taxon>
        <taxon>Trematoda</taxon>
        <taxon>Digenea</taxon>
        <taxon>Strigeidida</taxon>
        <taxon>Schistosomatoidea</taxon>
        <taxon>Schistosomatidae</taxon>
        <taxon>Schistosoma</taxon>
    </lineage>
</organism>